<dbReference type="Proteomes" id="UP000675881">
    <property type="component" value="Chromosome 6"/>
</dbReference>
<dbReference type="EMBL" id="HG994585">
    <property type="protein sequence ID" value="CAF2966947.1"/>
    <property type="molecule type" value="Genomic_DNA"/>
</dbReference>
<dbReference type="PANTHER" id="PTHR45913:SF5">
    <property type="entry name" value="GENERAL TRANSCRIPTION FACTOR II-I REPEAT DOMAIN-CONTAINING PROTEIN 2A-LIKE PROTEIN"/>
    <property type="match status" value="1"/>
</dbReference>
<reference evidence="1" key="1">
    <citation type="submission" date="2021-02" db="EMBL/GenBank/DDBJ databases">
        <authorList>
            <person name="Bekaert M."/>
        </authorList>
    </citation>
    <scope>NUCLEOTIDE SEQUENCE</scope>
    <source>
        <strain evidence="1">IoA-00</strain>
    </source>
</reference>
<proteinExistence type="predicted"/>
<dbReference type="PANTHER" id="PTHR45913">
    <property type="entry name" value="EPM2A-INTERACTING PROTEIN 1"/>
    <property type="match status" value="1"/>
</dbReference>
<keyword evidence="2" id="KW-1185">Reference proteome</keyword>
<accession>A0A7R8CY51</accession>
<evidence type="ECO:0000313" key="2">
    <source>
        <dbReference type="Proteomes" id="UP000675881"/>
    </source>
</evidence>
<organism evidence="1 2">
    <name type="scientific">Lepeophtheirus salmonis</name>
    <name type="common">Salmon louse</name>
    <name type="synonym">Caligus salmonis</name>
    <dbReference type="NCBI Taxonomy" id="72036"/>
    <lineage>
        <taxon>Eukaryota</taxon>
        <taxon>Metazoa</taxon>
        <taxon>Ecdysozoa</taxon>
        <taxon>Arthropoda</taxon>
        <taxon>Crustacea</taxon>
        <taxon>Multicrustacea</taxon>
        <taxon>Hexanauplia</taxon>
        <taxon>Copepoda</taxon>
        <taxon>Siphonostomatoida</taxon>
        <taxon>Caligidae</taxon>
        <taxon>Lepeophtheirus</taxon>
    </lineage>
</organism>
<dbReference type="AlphaFoldDB" id="A0A7R8CY51"/>
<sequence>MSREATSLCQYLPDEKHYSREDFGRFEKSIEEKNVVQWAIFIGGVDYTFTVTAEFVDLVPMMDTTIAKDIFVSAVAALDRVGVDWSRAVSIATNGTPSMIKKRKCRHKVKIESEWLQDLTFLVDISGHMDSLNKMLQGRKKVVTLFHDKKKKAFKLKLALWEIQIESGDPAHFTCLRNVCEERPNTELKRYRDKIAGLLADFNKRFQVLVSLRQNFQFFSLPFIVKAINLPVDIQLELFDLQCDIYLKDKFNFVGQDKFY</sequence>
<gene>
    <name evidence="1" type="ORF">LSAA_12319</name>
</gene>
<evidence type="ECO:0000313" key="1">
    <source>
        <dbReference type="EMBL" id="CAF2966947.1"/>
    </source>
</evidence>
<protein>
    <submittedName>
        <fullName evidence="1">(salmon louse) hypothetical protein</fullName>
    </submittedName>
</protein>
<name>A0A7R8CY51_LEPSM</name>